<dbReference type="InterPro" id="IPR027417">
    <property type="entry name" value="P-loop_NTPase"/>
</dbReference>
<keyword evidence="10" id="KW-1185">Reference proteome</keyword>
<evidence type="ECO:0000259" key="8">
    <source>
        <dbReference type="SMART" id="SM00382"/>
    </source>
</evidence>
<gene>
    <name evidence="9" type="ORF">CTEST_08805</name>
</gene>
<keyword evidence="7" id="KW-0472">Membrane</keyword>
<evidence type="ECO:0000256" key="6">
    <source>
        <dbReference type="ARBA" id="ARBA00023065"/>
    </source>
</evidence>
<reference evidence="9 10" key="1">
    <citation type="journal article" date="2015" name="Genome Announc.">
        <title>Complete Genome Sequence of the Type Strain Corynebacterium testudinoris DSM 44614, Recovered from Necrotic Lesions in the Mouth of a Tortoise.</title>
        <authorList>
            <person name="Ruckert C."/>
            <person name="Kriete M."/>
            <person name="Jaenicke S."/>
            <person name="Winkler A."/>
            <person name="Tauch A."/>
        </authorList>
    </citation>
    <scope>NUCLEOTIDE SEQUENCE [LARGE SCALE GENOMIC DNA]</scope>
    <source>
        <strain evidence="9 10">DSM 44614</strain>
    </source>
</reference>
<sequence length="242" mass="26292">MFITSARLDSPLAELPPYVAGLPVVQLLASEGLEFDAPITIITGENGMGKSTLIEAIAVASRLNPEGGSRHASFGTMEDPVSPLHAAITLVRHRNPEDAFFLRGESFYQLASYYEGLDPAPLRSPPMNDLRKMSHGQSLMATIFRRFHGDGLFLLDEPEAGLSTLRQLELLGRLYHLAEAGSQVIMATHSPVLLAIPDAQILELTATDVRSVRFKETEAFAAAREFVSDPVGTAAFLTEEDT</sequence>
<protein>
    <submittedName>
        <fullName evidence="9">Putative ATPase</fullName>
    </submittedName>
</protein>
<proteinExistence type="predicted"/>
<dbReference type="SUPFAM" id="SSF52540">
    <property type="entry name" value="P-loop containing nucleoside triphosphate hydrolases"/>
    <property type="match status" value="1"/>
</dbReference>
<dbReference type="InterPro" id="IPR038729">
    <property type="entry name" value="Rad50/SbcC_AAA"/>
</dbReference>
<dbReference type="OrthoDB" id="9784297at2"/>
<dbReference type="AlphaFoldDB" id="A0A0G3H739"/>
<dbReference type="Pfam" id="PF13304">
    <property type="entry name" value="AAA_21"/>
    <property type="match status" value="1"/>
</dbReference>
<reference evidence="10" key="2">
    <citation type="submission" date="2015-05" db="EMBL/GenBank/DDBJ databases">
        <title>Complete genome sequence of Corynebacterium testudinoris DSM 44614, recovered from necrotic lesions in the mouth of a tortoise.</title>
        <authorList>
            <person name="Ruckert C."/>
            <person name="Albersmeier A."/>
            <person name="Winkler A."/>
            <person name="Tauch A."/>
        </authorList>
    </citation>
    <scope>NUCLEOTIDE SEQUENCE [LARGE SCALE GENOMIC DNA]</scope>
    <source>
        <strain evidence="10">DSM 44614</strain>
    </source>
</reference>
<dbReference type="KEGG" id="cted:CTEST_08805"/>
<dbReference type="GO" id="GO:0006302">
    <property type="term" value="P:double-strand break repair"/>
    <property type="evidence" value="ECO:0007669"/>
    <property type="project" value="InterPro"/>
</dbReference>
<keyword evidence="6" id="KW-0406">Ion transport</keyword>
<keyword evidence="3" id="KW-1003">Cell membrane</keyword>
<dbReference type="RefSeq" id="WP_047253412.1">
    <property type="nucleotide sequence ID" value="NZ_CP011545.1"/>
</dbReference>
<dbReference type="InterPro" id="IPR051535">
    <property type="entry name" value="Siderophore_ABC-ATPase"/>
</dbReference>
<name>A0A0G3H739_9CORY</name>
<dbReference type="PANTHER" id="PTHR42771:SF2">
    <property type="entry name" value="IRON(3+)-HYDROXAMATE IMPORT ATP-BINDING PROTEIN FHUC"/>
    <property type="match status" value="1"/>
</dbReference>
<dbReference type="InterPro" id="IPR003593">
    <property type="entry name" value="AAA+_ATPase"/>
</dbReference>
<evidence type="ECO:0000256" key="1">
    <source>
        <dbReference type="ARBA" id="ARBA00004202"/>
    </source>
</evidence>
<evidence type="ECO:0000256" key="5">
    <source>
        <dbReference type="ARBA" id="ARBA00023004"/>
    </source>
</evidence>
<dbReference type="STRING" id="136857.CTEST_08805"/>
<dbReference type="GO" id="GO:0005524">
    <property type="term" value="F:ATP binding"/>
    <property type="evidence" value="ECO:0007669"/>
    <property type="project" value="InterPro"/>
</dbReference>
<dbReference type="PATRIC" id="fig|136857.5.peg.1750"/>
<dbReference type="Gene3D" id="3.40.50.300">
    <property type="entry name" value="P-loop containing nucleotide triphosphate hydrolases"/>
    <property type="match status" value="2"/>
</dbReference>
<dbReference type="Proteomes" id="UP000035540">
    <property type="component" value="Chromosome"/>
</dbReference>
<dbReference type="InterPro" id="IPR003959">
    <property type="entry name" value="ATPase_AAA_core"/>
</dbReference>
<evidence type="ECO:0000313" key="10">
    <source>
        <dbReference type="Proteomes" id="UP000035540"/>
    </source>
</evidence>
<dbReference type="PANTHER" id="PTHR42771">
    <property type="entry name" value="IRON(3+)-HYDROXAMATE IMPORT ATP-BINDING PROTEIN FHUC"/>
    <property type="match status" value="1"/>
</dbReference>
<dbReference type="GO" id="GO:0005886">
    <property type="term" value="C:plasma membrane"/>
    <property type="evidence" value="ECO:0007669"/>
    <property type="project" value="UniProtKB-SubCell"/>
</dbReference>
<keyword evidence="5" id="KW-0408">Iron</keyword>
<dbReference type="Pfam" id="PF13476">
    <property type="entry name" value="AAA_23"/>
    <property type="match status" value="1"/>
</dbReference>
<dbReference type="GO" id="GO:0016887">
    <property type="term" value="F:ATP hydrolysis activity"/>
    <property type="evidence" value="ECO:0007669"/>
    <property type="project" value="InterPro"/>
</dbReference>
<evidence type="ECO:0000256" key="2">
    <source>
        <dbReference type="ARBA" id="ARBA00022448"/>
    </source>
</evidence>
<dbReference type="EMBL" id="CP011545">
    <property type="protein sequence ID" value="AKK09191.1"/>
    <property type="molecule type" value="Genomic_DNA"/>
</dbReference>
<dbReference type="SMART" id="SM00382">
    <property type="entry name" value="AAA"/>
    <property type="match status" value="1"/>
</dbReference>
<comment type="subcellular location">
    <subcellularLocation>
        <location evidence="1">Cell membrane</location>
        <topology evidence="1">Peripheral membrane protein</topology>
    </subcellularLocation>
</comment>
<evidence type="ECO:0000256" key="4">
    <source>
        <dbReference type="ARBA" id="ARBA00022496"/>
    </source>
</evidence>
<evidence type="ECO:0000256" key="7">
    <source>
        <dbReference type="ARBA" id="ARBA00023136"/>
    </source>
</evidence>
<evidence type="ECO:0000256" key="3">
    <source>
        <dbReference type="ARBA" id="ARBA00022475"/>
    </source>
</evidence>
<feature type="domain" description="AAA+ ATPase" evidence="8">
    <location>
        <begin position="36"/>
        <end position="207"/>
    </location>
</feature>
<organism evidence="9 10">
    <name type="scientific">Corynebacterium testudinoris</name>
    <dbReference type="NCBI Taxonomy" id="136857"/>
    <lineage>
        <taxon>Bacteria</taxon>
        <taxon>Bacillati</taxon>
        <taxon>Actinomycetota</taxon>
        <taxon>Actinomycetes</taxon>
        <taxon>Mycobacteriales</taxon>
        <taxon>Corynebacteriaceae</taxon>
        <taxon>Corynebacterium</taxon>
    </lineage>
</organism>
<keyword evidence="2" id="KW-0813">Transport</keyword>
<keyword evidence="4" id="KW-0410">Iron transport</keyword>
<dbReference type="GO" id="GO:0006826">
    <property type="term" value="P:iron ion transport"/>
    <property type="evidence" value="ECO:0007669"/>
    <property type="project" value="UniProtKB-KW"/>
</dbReference>
<evidence type="ECO:0000313" key="9">
    <source>
        <dbReference type="EMBL" id="AKK09191.1"/>
    </source>
</evidence>
<accession>A0A0G3H739</accession>